<sequence length="1033" mass="116307">MSLRGFRLYSKTSHVYPYSLLIESPHSLGSLLVTANGIITLSVEETIESKKEHSKIEDAYGIMGVIRLSRSEPFMIIISGAINVGQIYSSDLFKITNVKFLSLIGVENMILANDSRLQDLQRLISSGIFYFSNCAEKGRKLWDLTMSCQKRSHPDVVDHRFFWNRNLFFPFERYGIDTSKWLVKCTVGFVESRIIYVGHKTAKVAIVSRLSCERVGTRFNVRGVNDEGHVANFVETEQIITYEDYETSYLQIRGSVPLFWEQPGINVGSHKVKLRILQSSLSAFEKHFDSMDKIYGPVTIVNLLGSKEGERILSNAYKVSLKNSSHREKAYFHFDYHAQTKNGRELALESFNNQIRDHLSGENIFLARDSQILKEQNLTLRTNCLDCLDRTNSIQTLIGSKMIRAQINSLPIEESKRAATVTRIEEIIKDLWQRNGNHCSIIYAGTGALEGKSKIRDASRSIARTIQNNLMDSSKQDSFDLFLLGCTFGDYSFDRASNLLPPAFIRECPHAVETLVDHQHELAEDEPLSVFVGTWNVNGGKNMNNIAFKHDNSLDDWIFPNNIKEYDVIAIGLEEIVDLNASNIVKVSYTNQHKWSDGFRKCFEEKADTVYALIACEQLVGVCIFIYVKTTILHKITEIGVSNIKTGMGGTTGNKGSVAVRLTVNSSSFCFVCSHFAAGQNNVKERNEDFAVTFRNLKFAHGRYIKDHDFIFWFGDFNYRISMPGDDVKHLVRQERLEQLVPNDQLTQQRLNEIVFAGFDEGPLTFPPTYKYDTFSDDYDTSEKARSPAWTDRILVKNNCGRLVRSLAYERAELKTSDHRPVMARFIVHTAKRTMAKCENVLQEVLKGTGPPDGTVICTMANYGVDFPPELKPVVLQKIRELGLPLLLTKIEGPNLWLVLADGIMALAACSMDGIQVASGGKMNVKLRSPNWNTQICSQVMASLNNSSYNEKKVDYGDQSSLANFDVDADDEEIVGLMKNNVCLTSRPAPPIPVSPYQNTPRPAPAVIPTRPAPPAPLNLPKVPPRPGPMNWP</sequence>
<dbReference type="Proteomes" id="UP000095286">
    <property type="component" value="Unplaced"/>
</dbReference>
<protein>
    <submittedName>
        <fullName evidence="2">Phosphoinositide 5-phosphatase</fullName>
    </submittedName>
</protein>
<dbReference type="WBParaSite" id="RSKR_0000867100.1">
    <property type="protein sequence ID" value="RSKR_0000867100.1"/>
    <property type="gene ID" value="RSKR_0000867100"/>
</dbReference>
<proteinExistence type="predicted"/>
<evidence type="ECO:0000313" key="1">
    <source>
        <dbReference type="Proteomes" id="UP000095286"/>
    </source>
</evidence>
<organism evidence="1 2">
    <name type="scientific">Rhabditophanes sp. KR3021</name>
    <dbReference type="NCBI Taxonomy" id="114890"/>
    <lineage>
        <taxon>Eukaryota</taxon>
        <taxon>Metazoa</taxon>
        <taxon>Ecdysozoa</taxon>
        <taxon>Nematoda</taxon>
        <taxon>Chromadorea</taxon>
        <taxon>Rhabditida</taxon>
        <taxon>Tylenchina</taxon>
        <taxon>Panagrolaimomorpha</taxon>
        <taxon>Strongyloidoidea</taxon>
        <taxon>Alloionematidae</taxon>
        <taxon>Rhabditophanes</taxon>
    </lineage>
</organism>
<name>A0AC35U978_9BILA</name>
<accession>A0AC35U978</accession>
<evidence type="ECO:0000313" key="2">
    <source>
        <dbReference type="WBParaSite" id="RSKR_0000867100.1"/>
    </source>
</evidence>
<reference evidence="2" key="1">
    <citation type="submission" date="2016-11" db="UniProtKB">
        <authorList>
            <consortium name="WormBaseParasite"/>
        </authorList>
    </citation>
    <scope>IDENTIFICATION</scope>
    <source>
        <strain evidence="2">KR3021</strain>
    </source>
</reference>